<dbReference type="AlphaFoldDB" id="A0A699V3U2"/>
<gene>
    <name evidence="2" type="ORF">Tci_898853</name>
</gene>
<accession>A0A699V3U2</accession>
<feature type="region of interest" description="Disordered" evidence="1">
    <location>
        <begin position="1"/>
        <end position="125"/>
    </location>
</feature>
<dbReference type="EMBL" id="BKCJ011372464">
    <property type="protein sequence ID" value="GFD26884.1"/>
    <property type="molecule type" value="Genomic_DNA"/>
</dbReference>
<feature type="compositionally biased region" description="Polar residues" evidence="1">
    <location>
        <begin position="85"/>
        <end position="107"/>
    </location>
</feature>
<feature type="compositionally biased region" description="Basic and acidic residues" evidence="1">
    <location>
        <begin position="1"/>
        <end position="21"/>
    </location>
</feature>
<reference evidence="2" key="1">
    <citation type="journal article" date="2019" name="Sci. Rep.">
        <title>Draft genome of Tanacetum cinerariifolium, the natural source of mosquito coil.</title>
        <authorList>
            <person name="Yamashiro T."/>
            <person name="Shiraishi A."/>
            <person name="Satake H."/>
            <person name="Nakayama K."/>
        </authorList>
    </citation>
    <scope>NUCLEOTIDE SEQUENCE</scope>
</reference>
<name>A0A699V3U2_TANCI</name>
<sequence>NKDGDAAFDGKEHEVDTKKPESAVNVSPSSSAQSGKQDDKTKKKAKGKSYVESFTGNRDLSAKFEDYSDNSSNDVNAVGSIVPTAGQNSSNNTNPFSAADTTASPTHGKSLFKDASQLLDNHDML</sequence>
<protein>
    <submittedName>
        <fullName evidence="2">Uncharacterized protein</fullName>
    </submittedName>
</protein>
<feature type="non-terminal residue" evidence="2">
    <location>
        <position position="125"/>
    </location>
</feature>
<proteinExistence type="predicted"/>
<organism evidence="2">
    <name type="scientific">Tanacetum cinerariifolium</name>
    <name type="common">Dalmatian daisy</name>
    <name type="synonym">Chrysanthemum cinerariifolium</name>
    <dbReference type="NCBI Taxonomy" id="118510"/>
    <lineage>
        <taxon>Eukaryota</taxon>
        <taxon>Viridiplantae</taxon>
        <taxon>Streptophyta</taxon>
        <taxon>Embryophyta</taxon>
        <taxon>Tracheophyta</taxon>
        <taxon>Spermatophyta</taxon>
        <taxon>Magnoliopsida</taxon>
        <taxon>eudicotyledons</taxon>
        <taxon>Gunneridae</taxon>
        <taxon>Pentapetalae</taxon>
        <taxon>asterids</taxon>
        <taxon>campanulids</taxon>
        <taxon>Asterales</taxon>
        <taxon>Asteraceae</taxon>
        <taxon>Asteroideae</taxon>
        <taxon>Anthemideae</taxon>
        <taxon>Anthemidinae</taxon>
        <taxon>Tanacetum</taxon>
    </lineage>
</organism>
<evidence type="ECO:0000313" key="2">
    <source>
        <dbReference type="EMBL" id="GFD26884.1"/>
    </source>
</evidence>
<comment type="caution">
    <text evidence="2">The sequence shown here is derived from an EMBL/GenBank/DDBJ whole genome shotgun (WGS) entry which is preliminary data.</text>
</comment>
<evidence type="ECO:0000256" key="1">
    <source>
        <dbReference type="SAM" id="MobiDB-lite"/>
    </source>
</evidence>
<feature type="non-terminal residue" evidence="2">
    <location>
        <position position="1"/>
    </location>
</feature>